<evidence type="ECO:0000256" key="3">
    <source>
        <dbReference type="ARBA" id="ARBA00022759"/>
    </source>
</evidence>
<gene>
    <name evidence="8" type="ORF">STSP2_00360</name>
</gene>
<evidence type="ECO:0000256" key="5">
    <source>
        <dbReference type="ARBA" id="ARBA00035648"/>
    </source>
</evidence>
<reference evidence="9" key="1">
    <citation type="submission" date="2017-02" db="EMBL/GenBank/DDBJ databases">
        <title>Comparative genomics and description of representatives of a novel lineage of planctomycetes thriving in anoxic sediments.</title>
        <authorList>
            <person name="Spring S."/>
            <person name="Bunk B."/>
            <person name="Sproer C."/>
        </authorList>
    </citation>
    <scope>NUCLEOTIDE SEQUENCE [LARGE SCALE GENOMIC DNA]</scope>
    <source>
        <strain evidence="9">ST-NAGAB-D1</strain>
    </source>
</reference>
<comment type="cofactor">
    <cofactor evidence="1">
        <name>a divalent metal cation</name>
        <dbReference type="ChEBI" id="CHEBI:60240"/>
    </cofactor>
</comment>
<evidence type="ECO:0000313" key="9">
    <source>
        <dbReference type="Proteomes" id="UP000189674"/>
    </source>
</evidence>
<evidence type="ECO:0000259" key="6">
    <source>
        <dbReference type="Pfam" id="PF03755"/>
    </source>
</evidence>
<dbReference type="Pfam" id="PF03755">
    <property type="entry name" value="YicC-like_N"/>
    <property type="match status" value="1"/>
</dbReference>
<evidence type="ECO:0000256" key="4">
    <source>
        <dbReference type="ARBA" id="ARBA00022801"/>
    </source>
</evidence>
<dbReference type="NCBIfam" id="TIGR00255">
    <property type="entry name" value="YicC/YloC family endoribonuclease"/>
    <property type="match status" value="1"/>
</dbReference>
<dbReference type="Pfam" id="PF08340">
    <property type="entry name" value="YicC-like_C"/>
    <property type="match status" value="1"/>
</dbReference>
<dbReference type="PANTHER" id="PTHR30636">
    <property type="entry name" value="UPF0701 PROTEIN YICC"/>
    <property type="match status" value="1"/>
</dbReference>
<dbReference type="AlphaFoldDB" id="A0A1U9NHG7"/>
<proteinExistence type="inferred from homology"/>
<dbReference type="PANTHER" id="PTHR30636:SF3">
    <property type="entry name" value="UPF0701 PROTEIN YICC"/>
    <property type="match status" value="1"/>
</dbReference>
<dbReference type="InterPro" id="IPR013551">
    <property type="entry name" value="YicC-like_C"/>
</dbReference>
<dbReference type="InterPro" id="IPR005229">
    <property type="entry name" value="YicC/YloC-like"/>
</dbReference>
<evidence type="ECO:0000259" key="7">
    <source>
        <dbReference type="Pfam" id="PF08340"/>
    </source>
</evidence>
<sequence length="294" mass="33216">MINSMTGFGEAARELDGVIYTAELKSVNNRHLKTHVKLPDIVGFLADDIDKLLRAELRRGTVNFWIHAQNVAGEGLYDLDERVLENYITKIRSVAERSGSGGSFNVADLVTLPGVVKPVVPDEQQEQRLRETVMDIANQAVQKLEKMRQVEGKALEDDLLANCAAITDRCSQIDSRSDEVLKAYHEKLQKRVEELLSGSNFKLDEEMIAREVAIFAERSDIAEELTRLDSHIKQFEKCCKEVEHCGRRLDFLSQEMLREANTIASKASDAQVSQLVVDIKCMIDRIKEQVQNVE</sequence>
<comment type="similarity">
    <text evidence="5">Belongs to the YicC/YloC family.</text>
</comment>
<protein>
    <recommendedName>
        <fullName evidence="10">YicC-like family, N-terminal region</fullName>
    </recommendedName>
</protein>
<dbReference type="InterPro" id="IPR013527">
    <property type="entry name" value="YicC-like_N"/>
</dbReference>
<keyword evidence="2" id="KW-0540">Nuclease</keyword>
<keyword evidence="4" id="KW-0378">Hydrolase</keyword>
<dbReference type="RefSeq" id="WP_146659266.1">
    <property type="nucleotide sequence ID" value="NZ_CP019791.1"/>
</dbReference>
<organism evidence="8 9">
    <name type="scientific">Anaerohalosphaera lusitana</name>
    <dbReference type="NCBI Taxonomy" id="1936003"/>
    <lineage>
        <taxon>Bacteria</taxon>
        <taxon>Pseudomonadati</taxon>
        <taxon>Planctomycetota</taxon>
        <taxon>Phycisphaerae</taxon>
        <taxon>Sedimentisphaerales</taxon>
        <taxon>Anaerohalosphaeraceae</taxon>
        <taxon>Anaerohalosphaera</taxon>
    </lineage>
</organism>
<accession>A0A1U9NHG7</accession>
<keyword evidence="9" id="KW-1185">Reference proteome</keyword>
<dbReference type="STRING" id="1936003.STSP2_00360"/>
<dbReference type="GO" id="GO:0016787">
    <property type="term" value="F:hydrolase activity"/>
    <property type="evidence" value="ECO:0007669"/>
    <property type="project" value="UniProtKB-KW"/>
</dbReference>
<name>A0A1U9NHG7_9BACT</name>
<dbReference type="GO" id="GO:0004521">
    <property type="term" value="F:RNA endonuclease activity"/>
    <property type="evidence" value="ECO:0007669"/>
    <property type="project" value="InterPro"/>
</dbReference>
<dbReference type="Proteomes" id="UP000189674">
    <property type="component" value="Chromosome"/>
</dbReference>
<evidence type="ECO:0000256" key="2">
    <source>
        <dbReference type="ARBA" id="ARBA00022722"/>
    </source>
</evidence>
<evidence type="ECO:0000256" key="1">
    <source>
        <dbReference type="ARBA" id="ARBA00001968"/>
    </source>
</evidence>
<evidence type="ECO:0008006" key="10">
    <source>
        <dbReference type="Google" id="ProtNLM"/>
    </source>
</evidence>
<feature type="domain" description="Endoribonuclease YicC-like N-terminal" evidence="6">
    <location>
        <begin position="2"/>
        <end position="156"/>
    </location>
</feature>
<dbReference type="EMBL" id="CP019791">
    <property type="protein sequence ID" value="AQT67217.1"/>
    <property type="molecule type" value="Genomic_DNA"/>
</dbReference>
<feature type="domain" description="Endoribonuclease YicC-like C-terminal" evidence="7">
    <location>
        <begin position="173"/>
        <end position="294"/>
    </location>
</feature>
<dbReference type="OrthoDB" id="9771229at2"/>
<evidence type="ECO:0000313" key="8">
    <source>
        <dbReference type="EMBL" id="AQT67217.1"/>
    </source>
</evidence>
<keyword evidence="3" id="KW-0255">Endonuclease</keyword>
<dbReference type="KEGG" id="alus:STSP2_00360"/>